<dbReference type="GeneID" id="93610572"/>
<dbReference type="EMBL" id="CH476733">
    <property type="protein sequence ID" value="EIE78896.1"/>
    <property type="molecule type" value="Genomic_DNA"/>
</dbReference>
<keyword evidence="4" id="KW-1185">Reference proteome</keyword>
<dbReference type="AlphaFoldDB" id="I1BRR6"/>
<accession>I1BRR6</accession>
<feature type="compositionally biased region" description="Low complexity" evidence="2">
    <location>
        <begin position="238"/>
        <end position="247"/>
    </location>
</feature>
<sequence length="267" mass="30598">MPYNVDRIVNEIRNYNRTVNAMRSEFEAWKNEIQQQMTELKLMIERIAPISYPASQDAFLRETMGLVDDPEDSDETLDHKRLLTKRYHSQLNRFTQVTCMSLSNKLLADAHIDKNKLSWKDIPAVYKNTASTELEELALRASIPLNRCINSWGAQVLLAKSYNNYHNMKLKNKQPEAASNLVEPNTYVTEQIDDAHPEENLDFELLPDLDASNEVEEGYSNELSMYVATSSTTFSSSAVSSLLPASSRRTRSGTRSTSRRQNKKRRV</sequence>
<dbReference type="VEuPathDB" id="FungiDB:RO3G_03601"/>
<dbReference type="InParanoid" id="I1BRR6"/>
<feature type="compositionally biased region" description="Basic residues" evidence="2">
    <location>
        <begin position="248"/>
        <end position="267"/>
    </location>
</feature>
<feature type="coiled-coil region" evidence="1">
    <location>
        <begin position="5"/>
        <end position="46"/>
    </location>
</feature>
<reference evidence="3 4" key="1">
    <citation type="journal article" date="2009" name="PLoS Genet.">
        <title>Genomic analysis of the basal lineage fungus Rhizopus oryzae reveals a whole-genome duplication.</title>
        <authorList>
            <person name="Ma L.-J."/>
            <person name="Ibrahim A.S."/>
            <person name="Skory C."/>
            <person name="Grabherr M.G."/>
            <person name="Burger G."/>
            <person name="Butler M."/>
            <person name="Elias M."/>
            <person name="Idnurm A."/>
            <person name="Lang B.F."/>
            <person name="Sone T."/>
            <person name="Abe A."/>
            <person name="Calvo S.E."/>
            <person name="Corrochano L.M."/>
            <person name="Engels R."/>
            <person name="Fu J."/>
            <person name="Hansberg W."/>
            <person name="Kim J.-M."/>
            <person name="Kodira C.D."/>
            <person name="Koehrsen M.J."/>
            <person name="Liu B."/>
            <person name="Miranda-Saavedra D."/>
            <person name="O'Leary S."/>
            <person name="Ortiz-Castellanos L."/>
            <person name="Poulter R."/>
            <person name="Rodriguez-Romero J."/>
            <person name="Ruiz-Herrera J."/>
            <person name="Shen Y.-Q."/>
            <person name="Zeng Q."/>
            <person name="Galagan J."/>
            <person name="Birren B.W."/>
            <person name="Cuomo C.A."/>
            <person name="Wickes B.L."/>
        </authorList>
    </citation>
    <scope>NUCLEOTIDE SEQUENCE [LARGE SCALE GENOMIC DNA]</scope>
    <source>
        <strain evidence="4">RA 99-880 / ATCC MYA-4621 / FGSC 9543 / NRRL 43880</strain>
    </source>
</reference>
<dbReference type="RefSeq" id="XP_067514292.1">
    <property type="nucleotide sequence ID" value="XM_067658191.1"/>
</dbReference>
<gene>
    <name evidence="3" type="ORF">RO3G_03601</name>
</gene>
<feature type="region of interest" description="Disordered" evidence="2">
    <location>
        <begin position="238"/>
        <end position="267"/>
    </location>
</feature>
<evidence type="ECO:0000256" key="1">
    <source>
        <dbReference type="SAM" id="Coils"/>
    </source>
</evidence>
<evidence type="ECO:0000313" key="3">
    <source>
        <dbReference type="EMBL" id="EIE78896.1"/>
    </source>
</evidence>
<organism evidence="3 4">
    <name type="scientific">Rhizopus delemar (strain RA 99-880 / ATCC MYA-4621 / FGSC 9543 / NRRL 43880)</name>
    <name type="common">Mucormycosis agent</name>
    <name type="synonym">Rhizopus arrhizus var. delemar</name>
    <dbReference type="NCBI Taxonomy" id="246409"/>
    <lineage>
        <taxon>Eukaryota</taxon>
        <taxon>Fungi</taxon>
        <taxon>Fungi incertae sedis</taxon>
        <taxon>Mucoromycota</taxon>
        <taxon>Mucoromycotina</taxon>
        <taxon>Mucoromycetes</taxon>
        <taxon>Mucorales</taxon>
        <taxon>Mucorineae</taxon>
        <taxon>Rhizopodaceae</taxon>
        <taxon>Rhizopus</taxon>
    </lineage>
</organism>
<proteinExistence type="predicted"/>
<dbReference type="Proteomes" id="UP000009138">
    <property type="component" value="Unassembled WGS sequence"/>
</dbReference>
<name>I1BRR6_RHIO9</name>
<evidence type="ECO:0000313" key="4">
    <source>
        <dbReference type="Proteomes" id="UP000009138"/>
    </source>
</evidence>
<protein>
    <submittedName>
        <fullName evidence="3">Uncharacterized protein</fullName>
    </submittedName>
</protein>
<keyword evidence="1" id="KW-0175">Coiled coil</keyword>
<evidence type="ECO:0000256" key="2">
    <source>
        <dbReference type="SAM" id="MobiDB-lite"/>
    </source>
</evidence>